<comment type="caution">
    <text evidence="1">The sequence shown here is derived from an EMBL/GenBank/DDBJ whole genome shotgun (WGS) entry which is preliminary data.</text>
</comment>
<accession>A0ACB8VKD0</accession>
<gene>
    <name evidence="1" type="ORF">L3Q82_017171</name>
</gene>
<feature type="non-terminal residue" evidence="1">
    <location>
        <position position="435"/>
    </location>
</feature>
<protein>
    <submittedName>
        <fullName evidence="1">Uncharacterized protein</fullName>
    </submittedName>
</protein>
<evidence type="ECO:0000313" key="1">
    <source>
        <dbReference type="EMBL" id="KAI3356120.1"/>
    </source>
</evidence>
<proteinExistence type="predicted"/>
<reference evidence="1" key="1">
    <citation type="submission" date="2022-04" db="EMBL/GenBank/DDBJ databases">
        <title>Jade perch genome.</title>
        <authorList>
            <person name="Chao B."/>
        </authorList>
    </citation>
    <scope>NUCLEOTIDE SEQUENCE</scope>
    <source>
        <strain evidence="1">CB-2022</strain>
    </source>
</reference>
<evidence type="ECO:0000313" key="2">
    <source>
        <dbReference type="Proteomes" id="UP000831701"/>
    </source>
</evidence>
<organism evidence="1 2">
    <name type="scientific">Scortum barcoo</name>
    <name type="common">barcoo grunter</name>
    <dbReference type="NCBI Taxonomy" id="214431"/>
    <lineage>
        <taxon>Eukaryota</taxon>
        <taxon>Metazoa</taxon>
        <taxon>Chordata</taxon>
        <taxon>Craniata</taxon>
        <taxon>Vertebrata</taxon>
        <taxon>Euteleostomi</taxon>
        <taxon>Actinopterygii</taxon>
        <taxon>Neopterygii</taxon>
        <taxon>Teleostei</taxon>
        <taxon>Neoteleostei</taxon>
        <taxon>Acanthomorphata</taxon>
        <taxon>Eupercaria</taxon>
        <taxon>Centrarchiformes</taxon>
        <taxon>Terapontoidei</taxon>
        <taxon>Terapontidae</taxon>
        <taxon>Scortum</taxon>
    </lineage>
</organism>
<dbReference type="Proteomes" id="UP000831701">
    <property type="component" value="Chromosome 20"/>
</dbReference>
<dbReference type="EMBL" id="CM041550">
    <property type="protein sequence ID" value="KAI3356120.1"/>
    <property type="molecule type" value="Genomic_DNA"/>
</dbReference>
<keyword evidence="2" id="KW-1185">Reference proteome</keyword>
<name>A0ACB8VKD0_9TELE</name>
<sequence>MQAGTCRSPAPGPSRTCDPPRLPAMTEAVLLDLLHGCCSDCPGLSWSFSDSHVFVLCGSRGGSGPADSVLGSCRSVQVLDSGSIAERLYLLKRTVDELDLSSVRVLTSARGLERLRPYQERLFTAAYIFTYQLRTEDTCPSCTGPAHPRSPGPPTHEEEVSRLVQQLPGLREPIRLLKSTLIPDCFGHGFSTRTGGVSYISTLSSLNLFSSSRRRDPGAVVMENRRRLALHAGFYPLPLQLVKVNHASDVWVLGKPEPQSYDAMVTDQPGVVLAAPGADCMPILFADPVSKVIAAAHAGWKGTLMGVAMATVEAMVTEFGCRVSDIVVAVGPSVGACCFTLERKQALDFLCIHPDCVPDPDSARPHVNIRLANRVLLQRGGVPLENIHDDSVLERPPVTPCTSCHPEAFFSHVRDGLNFGTQVGFLWIKEGGQAR</sequence>